<keyword evidence="1" id="KW-0732">Signal</keyword>
<name>A0A6A6XWB5_9PLEO</name>
<keyword evidence="3" id="KW-1185">Reference proteome</keyword>
<feature type="chain" id="PRO_5025670305" evidence="1">
    <location>
        <begin position="18"/>
        <end position="132"/>
    </location>
</feature>
<protein>
    <submittedName>
        <fullName evidence="2">Uncharacterized protein</fullName>
    </submittedName>
</protein>
<evidence type="ECO:0000256" key="1">
    <source>
        <dbReference type="SAM" id="SignalP"/>
    </source>
</evidence>
<reference evidence="2" key="1">
    <citation type="journal article" date="2020" name="Stud. Mycol.">
        <title>101 Dothideomycetes genomes: a test case for predicting lifestyles and emergence of pathogens.</title>
        <authorList>
            <person name="Haridas S."/>
            <person name="Albert R."/>
            <person name="Binder M."/>
            <person name="Bloem J."/>
            <person name="Labutti K."/>
            <person name="Salamov A."/>
            <person name="Andreopoulos B."/>
            <person name="Baker S."/>
            <person name="Barry K."/>
            <person name="Bills G."/>
            <person name="Bluhm B."/>
            <person name="Cannon C."/>
            <person name="Castanera R."/>
            <person name="Culley D."/>
            <person name="Daum C."/>
            <person name="Ezra D."/>
            <person name="Gonzalez J."/>
            <person name="Henrissat B."/>
            <person name="Kuo A."/>
            <person name="Liang C."/>
            <person name="Lipzen A."/>
            <person name="Lutzoni F."/>
            <person name="Magnuson J."/>
            <person name="Mondo S."/>
            <person name="Nolan M."/>
            <person name="Ohm R."/>
            <person name="Pangilinan J."/>
            <person name="Park H.-J."/>
            <person name="Ramirez L."/>
            <person name="Alfaro M."/>
            <person name="Sun H."/>
            <person name="Tritt A."/>
            <person name="Yoshinaga Y."/>
            <person name="Zwiers L.-H."/>
            <person name="Turgeon B."/>
            <person name="Goodwin S."/>
            <person name="Spatafora J."/>
            <person name="Crous P."/>
            <person name="Grigoriev I."/>
        </authorList>
    </citation>
    <scope>NUCLEOTIDE SEQUENCE</scope>
    <source>
        <strain evidence="2">CBS 109.77</strain>
    </source>
</reference>
<sequence>MQISSLLAVAFASFAATAPTSPLPATPIVARGNANTADILVYSQAGCRGTVQRFTLGVVGTCHTTSFTFESLSVENVGANMFGKNILFYAHPNPGCTSGIGGLPVTGFRLTNGANCHDYTQGDAVFLGTGKL</sequence>
<gene>
    <name evidence="2" type="ORF">K505DRAFT_228494</name>
</gene>
<evidence type="ECO:0000313" key="3">
    <source>
        <dbReference type="Proteomes" id="UP000799757"/>
    </source>
</evidence>
<feature type="signal peptide" evidence="1">
    <location>
        <begin position="1"/>
        <end position="17"/>
    </location>
</feature>
<proteinExistence type="predicted"/>
<evidence type="ECO:0000313" key="2">
    <source>
        <dbReference type="EMBL" id="KAF2800548.1"/>
    </source>
</evidence>
<organism evidence="2 3">
    <name type="scientific">Melanomma pulvis-pyrius CBS 109.77</name>
    <dbReference type="NCBI Taxonomy" id="1314802"/>
    <lineage>
        <taxon>Eukaryota</taxon>
        <taxon>Fungi</taxon>
        <taxon>Dikarya</taxon>
        <taxon>Ascomycota</taxon>
        <taxon>Pezizomycotina</taxon>
        <taxon>Dothideomycetes</taxon>
        <taxon>Pleosporomycetidae</taxon>
        <taxon>Pleosporales</taxon>
        <taxon>Melanommataceae</taxon>
        <taxon>Melanomma</taxon>
    </lineage>
</organism>
<dbReference type="EMBL" id="MU001746">
    <property type="protein sequence ID" value="KAF2800548.1"/>
    <property type="molecule type" value="Genomic_DNA"/>
</dbReference>
<accession>A0A6A6XWB5</accession>
<dbReference type="Proteomes" id="UP000799757">
    <property type="component" value="Unassembled WGS sequence"/>
</dbReference>
<dbReference type="AlphaFoldDB" id="A0A6A6XWB5"/>